<dbReference type="PANTHER" id="PTHR43873:SF1">
    <property type="entry name" value="COBYRINATE A,C-DIAMIDE SYNTHASE"/>
    <property type="match status" value="1"/>
</dbReference>
<dbReference type="InterPro" id="IPR029062">
    <property type="entry name" value="Class_I_gatase-like"/>
</dbReference>
<name>D5BRA6_PUNMI</name>
<accession>D5BRA6</accession>
<dbReference type="NCBIfam" id="NF002204">
    <property type="entry name" value="PRK01077.1"/>
    <property type="match status" value="1"/>
</dbReference>
<dbReference type="Proteomes" id="UP000007460">
    <property type="component" value="Chromosome"/>
</dbReference>
<keyword evidence="4" id="KW-0315">Glutamine amidotransferase</keyword>
<dbReference type="KEGG" id="apb:SAR116_0560"/>
<dbReference type="GO" id="GO:0005524">
    <property type="term" value="F:ATP binding"/>
    <property type="evidence" value="ECO:0007669"/>
    <property type="project" value="UniProtKB-KW"/>
</dbReference>
<keyword evidence="7" id="KW-1185">Reference proteome</keyword>
<dbReference type="PANTHER" id="PTHR43873">
    <property type="entry name" value="COBYRINATE A,C-DIAMIDE SYNTHASE"/>
    <property type="match status" value="1"/>
</dbReference>
<keyword evidence="6" id="KW-0436">Ligase</keyword>
<dbReference type="RefSeq" id="WP_013045432.1">
    <property type="nucleotide sequence ID" value="NC_014010.1"/>
</dbReference>
<dbReference type="InterPro" id="IPR004484">
    <property type="entry name" value="CbiA/CobB_synth"/>
</dbReference>
<dbReference type="Pfam" id="PF13500">
    <property type="entry name" value="AAA_26"/>
    <property type="match status" value="1"/>
</dbReference>
<gene>
    <name evidence="6" type="ordered locus">SAR116_0560</name>
</gene>
<dbReference type="HOGENOM" id="CLU_022752_0_0_5"/>
<evidence type="ECO:0000256" key="2">
    <source>
        <dbReference type="ARBA" id="ARBA00006205"/>
    </source>
</evidence>
<evidence type="ECO:0000256" key="3">
    <source>
        <dbReference type="ARBA" id="ARBA00022573"/>
    </source>
</evidence>
<dbReference type="Gene3D" id="3.40.50.300">
    <property type="entry name" value="P-loop containing nucleotide triphosphate hydrolases"/>
    <property type="match status" value="1"/>
</dbReference>
<dbReference type="PROSITE" id="PS51274">
    <property type="entry name" value="GATASE_COBBQ"/>
    <property type="match status" value="1"/>
</dbReference>
<dbReference type="Pfam" id="PF07685">
    <property type="entry name" value="GATase_3"/>
    <property type="match status" value="1"/>
</dbReference>
<keyword evidence="3" id="KW-0169">Cobalamin biosynthesis</keyword>
<dbReference type="GO" id="GO:0043802">
    <property type="term" value="F:hydrogenobyrinic acid a,c-diamide synthase (glutamine-hydrolysing) activity"/>
    <property type="evidence" value="ECO:0007669"/>
    <property type="project" value="UniProtKB-EC"/>
</dbReference>
<evidence type="ECO:0000313" key="6">
    <source>
        <dbReference type="EMBL" id="ADE38803.1"/>
    </source>
</evidence>
<dbReference type="GO" id="GO:0009236">
    <property type="term" value="P:cobalamin biosynthetic process"/>
    <property type="evidence" value="ECO:0007669"/>
    <property type="project" value="UniProtKB-KW"/>
</dbReference>
<dbReference type="GO" id="GO:0042242">
    <property type="term" value="F:cobyrinic acid a,c-diamide synthase activity"/>
    <property type="evidence" value="ECO:0007669"/>
    <property type="project" value="InterPro"/>
</dbReference>
<dbReference type="EMBL" id="CP001751">
    <property type="protein sequence ID" value="ADE38803.1"/>
    <property type="molecule type" value="Genomic_DNA"/>
</dbReference>
<dbReference type="NCBIfam" id="TIGR00379">
    <property type="entry name" value="cobB"/>
    <property type="match status" value="1"/>
</dbReference>
<dbReference type="AlphaFoldDB" id="D5BRA6"/>
<evidence type="ECO:0000256" key="4">
    <source>
        <dbReference type="ARBA" id="ARBA00022962"/>
    </source>
</evidence>
<organism evidence="6 7">
    <name type="scientific">Puniceispirillum marinum (strain IMCC1322)</name>
    <dbReference type="NCBI Taxonomy" id="488538"/>
    <lineage>
        <taxon>Bacteria</taxon>
        <taxon>Pseudomonadati</taxon>
        <taxon>Pseudomonadota</taxon>
        <taxon>Alphaproteobacteria</taxon>
        <taxon>Candidatus Puniceispirillales</taxon>
        <taxon>Candidatus Puniceispirillaceae</taxon>
        <taxon>Candidatus Puniceispirillum</taxon>
    </lineage>
</organism>
<dbReference type="EC" id="6.3.5.9" evidence="6"/>
<sequence>MACSGFVVSGLSSGSGKTVITLGLLNAFRKAGVAIAAAKSGPDYIDSAFLKAAAGQAAINLDSHAMTPTLIDSLLHRHIARHHAKTLIVEGVMGLFDGTHNGRGSTADLACHLDLPVILVIDVRNTAQNAAALAAGLDHILRQHAKQRYSGASGTHIAGLILNHVASARHHTLIAEAMSHYDIPMLGSIPTTADIDVPSRHLGLVQAADLAASGRLDSVIDAATKLVETHLDLNLIQKLATPLSLQATSQTALGAPAQHIAIASDAAFGFSYSHIIDEWASSGATISPFSPLNDEAPHVDAGFVYIPGGYPELHLQKLSTATQFMAGLQQMASRNVPIYGECGGFMVLGDAIVDADGNRFAMAGLLELETSFAKRKLHLGYRTLTTKQAGLWNNKLASTLMAHEFHYTTATRMAGEALFDAKDAASNDVGTMGLIKGSVTGSYAHIIAAIEA</sequence>
<dbReference type="STRING" id="488538.SAR116_0560"/>
<evidence type="ECO:0000259" key="5">
    <source>
        <dbReference type="Pfam" id="PF07685"/>
    </source>
</evidence>
<evidence type="ECO:0000313" key="7">
    <source>
        <dbReference type="Proteomes" id="UP000007460"/>
    </source>
</evidence>
<feature type="domain" description="CobB/CobQ-like glutamine amidotransferase" evidence="5">
    <location>
        <begin position="260"/>
        <end position="448"/>
    </location>
</feature>
<reference evidence="6 7" key="1">
    <citation type="journal article" date="2010" name="J. Bacteriol.">
        <title>Complete genome sequence of "Candidatus Puniceispirillum marinum" IMCC1322, a representative of the SAR116 clade in the Alphaproteobacteria.</title>
        <authorList>
            <person name="Oh H.M."/>
            <person name="Kwon K.K."/>
            <person name="Kang I."/>
            <person name="Kang S.G."/>
            <person name="Lee J.H."/>
            <person name="Kim S.J."/>
            <person name="Cho J.C."/>
        </authorList>
    </citation>
    <scope>NUCLEOTIDE SEQUENCE [LARGE SCALE GENOMIC DNA]</scope>
    <source>
        <strain evidence="6 7">IMCC1322</strain>
    </source>
</reference>
<dbReference type="SUPFAM" id="SSF52540">
    <property type="entry name" value="P-loop containing nucleoside triphosphate hydrolases"/>
    <property type="match status" value="1"/>
</dbReference>
<comment type="pathway">
    <text evidence="1">Cofactor biosynthesis; adenosylcobalamin biosynthesis.</text>
</comment>
<proteinExistence type="inferred from homology"/>
<protein>
    <submittedName>
        <fullName evidence="6">Cobyrinic acid a,c-diamide synthase</fullName>
        <ecNumber evidence="6">6.3.5.9</ecNumber>
    </submittedName>
</protein>
<dbReference type="InterPro" id="IPR011698">
    <property type="entry name" value="GATase_3"/>
</dbReference>
<dbReference type="eggNOG" id="COG1797">
    <property type="taxonomic scope" value="Bacteria"/>
</dbReference>
<dbReference type="SUPFAM" id="SSF52317">
    <property type="entry name" value="Class I glutamine amidotransferase-like"/>
    <property type="match status" value="1"/>
</dbReference>
<comment type="similarity">
    <text evidence="2">Belongs to the CobB/CobQ family. CobQ subfamily.</text>
</comment>
<dbReference type="InterPro" id="IPR027417">
    <property type="entry name" value="P-loop_NTPase"/>
</dbReference>
<evidence type="ECO:0000256" key="1">
    <source>
        <dbReference type="ARBA" id="ARBA00004953"/>
    </source>
</evidence>
<dbReference type="OrthoDB" id="9764035at2"/>